<feature type="repeat" description="PPR" evidence="4">
    <location>
        <begin position="343"/>
        <end position="377"/>
    </location>
</feature>
<evidence type="ECO:0000313" key="6">
    <source>
        <dbReference type="EMBL" id="GJM99870.1"/>
    </source>
</evidence>
<feature type="compositionally biased region" description="Polar residues" evidence="5">
    <location>
        <begin position="14"/>
        <end position="23"/>
    </location>
</feature>
<dbReference type="Gene3D" id="1.25.40.10">
    <property type="entry name" value="Tetratricopeptide repeat domain"/>
    <property type="match status" value="4"/>
</dbReference>
<keyword evidence="7" id="KW-1185">Reference proteome</keyword>
<evidence type="ECO:0000256" key="1">
    <source>
        <dbReference type="ARBA" id="ARBA00007626"/>
    </source>
</evidence>
<dbReference type="Pfam" id="PF13041">
    <property type="entry name" value="PPR_2"/>
    <property type="match status" value="4"/>
</dbReference>
<feature type="repeat" description="PPR" evidence="4">
    <location>
        <begin position="273"/>
        <end position="307"/>
    </location>
</feature>
<feature type="repeat" description="PPR" evidence="4">
    <location>
        <begin position="500"/>
        <end position="534"/>
    </location>
</feature>
<dbReference type="InterPro" id="IPR002885">
    <property type="entry name" value="PPR_rpt"/>
</dbReference>
<dbReference type="EMBL" id="BQKI01000008">
    <property type="protein sequence ID" value="GJM99870.1"/>
    <property type="molecule type" value="Genomic_DNA"/>
</dbReference>
<evidence type="ECO:0000256" key="5">
    <source>
        <dbReference type="SAM" id="MobiDB-lite"/>
    </source>
</evidence>
<evidence type="ECO:0008006" key="8">
    <source>
        <dbReference type="Google" id="ProtNLM"/>
    </source>
</evidence>
<proteinExistence type="inferred from homology"/>
<evidence type="ECO:0000256" key="3">
    <source>
        <dbReference type="ARBA" id="ARBA00022946"/>
    </source>
</evidence>
<dbReference type="NCBIfam" id="TIGR00756">
    <property type="entry name" value="PPR"/>
    <property type="match status" value="9"/>
</dbReference>
<feature type="repeat" description="PPR" evidence="4">
    <location>
        <begin position="204"/>
        <end position="238"/>
    </location>
</feature>
<feature type="repeat" description="PPR" evidence="4">
    <location>
        <begin position="378"/>
        <end position="412"/>
    </location>
</feature>
<evidence type="ECO:0000313" key="7">
    <source>
        <dbReference type="Proteomes" id="UP001054889"/>
    </source>
</evidence>
<dbReference type="Proteomes" id="UP001054889">
    <property type="component" value="Unassembled WGS sequence"/>
</dbReference>
<protein>
    <recommendedName>
        <fullName evidence="8">Pentatricopeptide repeat-containing protein</fullName>
    </recommendedName>
</protein>
<feature type="repeat" description="PPR" evidence="4">
    <location>
        <begin position="308"/>
        <end position="342"/>
    </location>
</feature>
<evidence type="ECO:0000256" key="4">
    <source>
        <dbReference type="PROSITE-ProRule" id="PRU00708"/>
    </source>
</evidence>
<reference evidence="6" key="2">
    <citation type="submission" date="2021-12" db="EMBL/GenBank/DDBJ databases">
        <title>Resequencing data analysis of finger millet.</title>
        <authorList>
            <person name="Hatakeyama M."/>
            <person name="Aluri S."/>
            <person name="Balachadran M.T."/>
            <person name="Sivarajan S.R."/>
            <person name="Poveda L."/>
            <person name="Shimizu-Inatsugi R."/>
            <person name="Schlapbach R."/>
            <person name="Sreeman S.M."/>
            <person name="Shimizu K.K."/>
        </authorList>
    </citation>
    <scope>NUCLEOTIDE SEQUENCE</scope>
</reference>
<comment type="caution">
    <text evidence="6">The sequence shown here is derived from an EMBL/GenBank/DDBJ whole genome shotgun (WGS) entry which is preliminary data.</text>
</comment>
<gene>
    <name evidence="6" type="primary">ga17009</name>
    <name evidence="6" type="ORF">PR202_ga17009</name>
</gene>
<feature type="repeat" description="PPR" evidence="4">
    <location>
        <begin position="464"/>
        <end position="498"/>
    </location>
</feature>
<evidence type="ECO:0000256" key="2">
    <source>
        <dbReference type="ARBA" id="ARBA00022737"/>
    </source>
</evidence>
<feature type="compositionally biased region" description="Pro residues" evidence="5">
    <location>
        <begin position="38"/>
        <end position="73"/>
    </location>
</feature>
<dbReference type="Pfam" id="PF12854">
    <property type="entry name" value="PPR_1"/>
    <property type="match status" value="1"/>
</dbReference>
<organism evidence="6 7">
    <name type="scientific">Eleusine coracana subsp. coracana</name>
    <dbReference type="NCBI Taxonomy" id="191504"/>
    <lineage>
        <taxon>Eukaryota</taxon>
        <taxon>Viridiplantae</taxon>
        <taxon>Streptophyta</taxon>
        <taxon>Embryophyta</taxon>
        <taxon>Tracheophyta</taxon>
        <taxon>Spermatophyta</taxon>
        <taxon>Magnoliopsida</taxon>
        <taxon>Liliopsida</taxon>
        <taxon>Poales</taxon>
        <taxon>Poaceae</taxon>
        <taxon>PACMAD clade</taxon>
        <taxon>Chloridoideae</taxon>
        <taxon>Cynodonteae</taxon>
        <taxon>Eleusininae</taxon>
        <taxon>Eleusine</taxon>
    </lineage>
</organism>
<accession>A0AAV5CPB7</accession>
<reference evidence="6" key="1">
    <citation type="journal article" date="2018" name="DNA Res.">
        <title>Multiple hybrid de novo genome assembly of finger millet, an orphan allotetraploid crop.</title>
        <authorList>
            <person name="Hatakeyama M."/>
            <person name="Aluri S."/>
            <person name="Balachadran M.T."/>
            <person name="Sivarajan S.R."/>
            <person name="Patrignani A."/>
            <person name="Gruter S."/>
            <person name="Poveda L."/>
            <person name="Shimizu-Inatsugi R."/>
            <person name="Baeten J."/>
            <person name="Francoijs K.J."/>
            <person name="Nataraja K.N."/>
            <person name="Reddy Y.A.N."/>
            <person name="Phadnis S."/>
            <person name="Ravikumar R.L."/>
            <person name="Schlapbach R."/>
            <person name="Sreeman S.M."/>
            <person name="Shimizu K.K."/>
        </authorList>
    </citation>
    <scope>NUCLEOTIDE SEQUENCE</scope>
</reference>
<dbReference type="InterPro" id="IPR011990">
    <property type="entry name" value="TPR-like_helical_dom_sf"/>
</dbReference>
<name>A0AAV5CPB7_ELECO</name>
<keyword evidence="2" id="KW-0677">Repeat</keyword>
<dbReference type="PANTHER" id="PTHR47941">
    <property type="entry name" value="PENTATRICOPEPTIDE REPEAT-CONTAINING PROTEIN 3, MITOCHONDRIAL"/>
    <property type="match status" value="1"/>
</dbReference>
<feature type="region of interest" description="Disordered" evidence="5">
    <location>
        <begin position="1"/>
        <end position="73"/>
    </location>
</feature>
<dbReference type="AlphaFoldDB" id="A0AAV5CPB7"/>
<keyword evidence="3" id="KW-0809">Transit peptide</keyword>
<feature type="repeat" description="PPR" evidence="4">
    <location>
        <begin position="413"/>
        <end position="447"/>
    </location>
</feature>
<sequence length="535" mass="57587">MLLLPLCPLPPPTSLSAASSRDLTSPPAAPITPQLSHPHPPTMNPLSPPSSSPPQARPPSSPSRAPSPSPSPSPSAASVIAFLRHLPHDASPHIFPHLVAALARSTAPLLAHPPLPLSAHCRRPPPHHSFNSALVRFPLPPHLLLAFFAHSLRRFPGLAPTLLSFNLLLKCICSSLAPRYPGLYLAIALRILHDVIPARNLAPDKFTYSTVVSALADAGRVEDAVALVHEMVVDGVVAAEAFNPVLRTMLRAGDVTGAAKLFRFMQLKGCTLTASTYNVLLHGLLLCGKAKAATGVMRRMEREGIEPGLMTYGAVVDGLVKCGRVEDAWKMAEEMGSKGLSPSEFVFSAVISGYCKAGEVDKALRVWEAMATSGITPNIVLYSAMIDGLTQCGRMAEAEMLFGEMVDAKCLPNIMTFSSMIRGYFRSGDPSRALSIWEEMVKEDSKDAMMVWKHMLLARGCAPDTVAYTSMIKGLCISGMVDGGLRLFSDMLAKGDAKPDAITYNVLMDGLIRSKDLARAMDLLNQMLDQRLCLF</sequence>
<dbReference type="PROSITE" id="PS51375">
    <property type="entry name" value="PPR"/>
    <property type="match status" value="8"/>
</dbReference>
<comment type="similarity">
    <text evidence="1">Belongs to the PPR family. P subfamily.</text>
</comment>